<dbReference type="SUPFAM" id="SSF50978">
    <property type="entry name" value="WD40 repeat-like"/>
    <property type="match status" value="1"/>
</dbReference>
<dbReference type="InterPro" id="IPR019775">
    <property type="entry name" value="WD40_repeat_CS"/>
</dbReference>
<keyword evidence="2" id="KW-0677">Repeat</keyword>
<comment type="caution">
    <text evidence="4">The sequence shown here is derived from an EMBL/GenBank/DDBJ whole genome shotgun (WGS) entry which is preliminary data.</text>
</comment>
<feature type="repeat" description="WD" evidence="3">
    <location>
        <begin position="59"/>
        <end position="107"/>
    </location>
</feature>
<dbReference type="InterPro" id="IPR001680">
    <property type="entry name" value="WD40_rpt"/>
</dbReference>
<evidence type="ECO:0000256" key="2">
    <source>
        <dbReference type="ARBA" id="ARBA00022737"/>
    </source>
</evidence>
<dbReference type="AlphaFoldDB" id="X6P6L9"/>
<feature type="repeat" description="WD" evidence="3">
    <location>
        <begin position="15"/>
        <end position="58"/>
    </location>
</feature>
<dbReference type="InterPro" id="IPR015943">
    <property type="entry name" value="WD40/YVTN_repeat-like_dom_sf"/>
</dbReference>
<gene>
    <name evidence="4" type="ORF">RFI_03343</name>
</gene>
<dbReference type="PRINTS" id="PR00320">
    <property type="entry name" value="GPROTEINBRPT"/>
</dbReference>
<sequence length="158" mass="18586">MLDPFCSTSKLLKTFIGHTSYVWSIDCSIFDYDKFICSGSDDCTVRVWDIETNKQINLFDEHSNHVYCVKFSTYHYYNNNDHNVICFSSYDNTIRFWDYKNNQQLQIFNEHTNWVGGIEFSSFNGGRYLCSGSSDNTMRLWDIETSKSLHIFNGHENT</sequence>
<dbReference type="OrthoDB" id="273771at2759"/>
<dbReference type="PROSITE" id="PS00678">
    <property type="entry name" value="WD_REPEATS_1"/>
    <property type="match status" value="2"/>
</dbReference>
<dbReference type="PANTHER" id="PTHR19848">
    <property type="entry name" value="WD40 REPEAT PROTEIN"/>
    <property type="match status" value="1"/>
</dbReference>
<evidence type="ECO:0000256" key="1">
    <source>
        <dbReference type="ARBA" id="ARBA00022574"/>
    </source>
</evidence>
<protein>
    <submittedName>
        <fullName evidence="4">WD-40 repeat-containing protein</fullName>
    </submittedName>
</protein>
<feature type="non-terminal residue" evidence="4">
    <location>
        <position position="158"/>
    </location>
</feature>
<keyword evidence="5" id="KW-1185">Reference proteome</keyword>
<feature type="repeat" description="WD" evidence="3">
    <location>
        <begin position="108"/>
        <end position="151"/>
    </location>
</feature>
<dbReference type="Gene3D" id="2.130.10.10">
    <property type="entry name" value="YVTN repeat-like/Quinoprotein amine dehydrogenase"/>
    <property type="match status" value="1"/>
</dbReference>
<reference evidence="4 5" key="1">
    <citation type="journal article" date="2013" name="Curr. Biol.">
        <title>The Genome of the Foraminiferan Reticulomyxa filosa.</title>
        <authorList>
            <person name="Glockner G."/>
            <person name="Hulsmann N."/>
            <person name="Schleicher M."/>
            <person name="Noegel A.A."/>
            <person name="Eichinger L."/>
            <person name="Gallinger C."/>
            <person name="Pawlowski J."/>
            <person name="Sierra R."/>
            <person name="Euteneuer U."/>
            <person name="Pillet L."/>
            <person name="Moustafa A."/>
            <person name="Platzer M."/>
            <person name="Groth M."/>
            <person name="Szafranski K."/>
            <person name="Schliwa M."/>
        </authorList>
    </citation>
    <scope>NUCLEOTIDE SEQUENCE [LARGE SCALE GENOMIC DNA]</scope>
</reference>
<dbReference type="PANTHER" id="PTHR19848:SF8">
    <property type="entry name" value="F-BOX AND WD REPEAT DOMAIN CONTAINING 7"/>
    <property type="match status" value="1"/>
</dbReference>
<dbReference type="InterPro" id="IPR020472">
    <property type="entry name" value="WD40_PAC1"/>
</dbReference>
<proteinExistence type="predicted"/>
<evidence type="ECO:0000313" key="5">
    <source>
        <dbReference type="Proteomes" id="UP000023152"/>
    </source>
</evidence>
<keyword evidence="1 3" id="KW-0853">WD repeat</keyword>
<accession>X6P6L9</accession>
<organism evidence="4 5">
    <name type="scientific">Reticulomyxa filosa</name>
    <dbReference type="NCBI Taxonomy" id="46433"/>
    <lineage>
        <taxon>Eukaryota</taxon>
        <taxon>Sar</taxon>
        <taxon>Rhizaria</taxon>
        <taxon>Retaria</taxon>
        <taxon>Foraminifera</taxon>
        <taxon>Monothalamids</taxon>
        <taxon>Reticulomyxidae</taxon>
        <taxon>Reticulomyxa</taxon>
    </lineage>
</organism>
<dbReference type="SMART" id="SM00320">
    <property type="entry name" value="WD40"/>
    <property type="match status" value="3"/>
</dbReference>
<dbReference type="PROSITE" id="PS50294">
    <property type="entry name" value="WD_REPEATS_REGION"/>
    <property type="match status" value="2"/>
</dbReference>
<dbReference type="PROSITE" id="PS50082">
    <property type="entry name" value="WD_REPEATS_2"/>
    <property type="match status" value="3"/>
</dbReference>
<dbReference type="Proteomes" id="UP000023152">
    <property type="component" value="Unassembled WGS sequence"/>
</dbReference>
<name>X6P6L9_RETFI</name>
<dbReference type="InterPro" id="IPR036322">
    <property type="entry name" value="WD40_repeat_dom_sf"/>
</dbReference>
<evidence type="ECO:0000256" key="3">
    <source>
        <dbReference type="PROSITE-ProRule" id="PRU00221"/>
    </source>
</evidence>
<dbReference type="EMBL" id="ASPP01003156">
    <property type="protein sequence ID" value="ETO33758.1"/>
    <property type="molecule type" value="Genomic_DNA"/>
</dbReference>
<evidence type="ECO:0000313" key="4">
    <source>
        <dbReference type="EMBL" id="ETO33758.1"/>
    </source>
</evidence>
<dbReference type="Pfam" id="PF00400">
    <property type="entry name" value="WD40"/>
    <property type="match status" value="3"/>
</dbReference>